<accession>A0A0A9EY06</accession>
<reference evidence="1" key="2">
    <citation type="journal article" date="2015" name="Data Brief">
        <title>Shoot transcriptome of the giant reed, Arundo donax.</title>
        <authorList>
            <person name="Barrero R.A."/>
            <person name="Guerrero F.D."/>
            <person name="Moolhuijzen P."/>
            <person name="Goolsby J.A."/>
            <person name="Tidwell J."/>
            <person name="Bellgard S.E."/>
            <person name="Bellgard M.I."/>
        </authorList>
    </citation>
    <scope>NUCLEOTIDE SEQUENCE</scope>
    <source>
        <tissue evidence="1">Shoot tissue taken approximately 20 cm above the soil surface</tissue>
    </source>
</reference>
<sequence length="104" mass="12047">MATAQILNVHLGTRHWTACSEHQQLHRQLNSLHHKFLCQLKPMDLLLPLAQAQPSRVFHVITFRKACVQKGTGVPSRMCHRLLEILLHSRQRRFLLLLCSLNPN</sequence>
<proteinExistence type="predicted"/>
<organism evidence="1">
    <name type="scientific">Arundo donax</name>
    <name type="common">Giant reed</name>
    <name type="synonym">Donax arundinaceus</name>
    <dbReference type="NCBI Taxonomy" id="35708"/>
    <lineage>
        <taxon>Eukaryota</taxon>
        <taxon>Viridiplantae</taxon>
        <taxon>Streptophyta</taxon>
        <taxon>Embryophyta</taxon>
        <taxon>Tracheophyta</taxon>
        <taxon>Spermatophyta</taxon>
        <taxon>Magnoliopsida</taxon>
        <taxon>Liliopsida</taxon>
        <taxon>Poales</taxon>
        <taxon>Poaceae</taxon>
        <taxon>PACMAD clade</taxon>
        <taxon>Arundinoideae</taxon>
        <taxon>Arundineae</taxon>
        <taxon>Arundo</taxon>
    </lineage>
</organism>
<name>A0A0A9EY06_ARUDO</name>
<evidence type="ECO:0000313" key="1">
    <source>
        <dbReference type="EMBL" id="JAE04972.1"/>
    </source>
</evidence>
<protein>
    <submittedName>
        <fullName evidence="1">Uncharacterized protein</fullName>
    </submittedName>
</protein>
<reference evidence="1" key="1">
    <citation type="submission" date="2014-09" db="EMBL/GenBank/DDBJ databases">
        <authorList>
            <person name="Magalhaes I.L.F."/>
            <person name="Oliveira U."/>
            <person name="Santos F.R."/>
            <person name="Vidigal T.H.D.A."/>
            <person name="Brescovit A.D."/>
            <person name="Santos A.J."/>
        </authorList>
    </citation>
    <scope>NUCLEOTIDE SEQUENCE</scope>
    <source>
        <tissue evidence="1">Shoot tissue taken approximately 20 cm above the soil surface</tissue>
    </source>
</reference>
<dbReference type="EMBL" id="GBRH01192924">
    <property type="protein sequence ID" value="JAE04972.1"/>
    <property type="molecule type" value="Transcribed_RNA"/>
</dbReference>
<dbReference type="AlphaFoldDB" id="A0A0A9EY06"/>